<comment type="caution">
    <text evidence="7">The sequence shown here is derived from an EMBL/GenBank/DDBJ whole genome shotgun (WGS) entry which is preliminary data.</text>
</comment>
<dbReference type="Gene3D" id="1.20.58.2190">
    <property type="match status" value="2"/>
</dbReference>
<evidence type="ECO:0000256" key="4">
    <source>
        <dbReference type="SAM" id="Coils"/>
    </source>
</evidence>
<feature type="compositionally biased region" description="Low complexity" evidence="5">
    <location>
        <begin position="670"/>
        <end position="719"/>
    </location>
</feature>
<evidence type="ECO:0000256" key="5">
    <source>
        <dbReference type="SAM" id="MobiDB-lite"/>
    </source>
</evidence>
<evidence type="ECO:0000256" key="1">
    <source>
        <dbReference type="ARBA" id="ARBA00022723"/>
    </source>
</evidence>
<feature type="domain" description="RanBP2-type" evidence="6">
    <location>
        <begin position="1037"/>
        <end position="1056"/>
    </location>
</feature>
<evidence type="ECO:0000256" key="3">
    <source>
        <dbReference type="ARBA" id="ARBA00022833"/>
    </source>
</evidence>
<dbReference type="InterPro" id="IPR001876">
    <property type="entry name" value="Znf_RanBP2"/>
</dbReference>
<gene>
    <name evidence="7" type="ORF">LOD99_8875</name>
</gene>
<evidence type="ECO:0000313" key="8">
    <source>
        <dbReference type="Proteomes" id="UP001165289"/>
    </source>
</evidence>
<evidence type="ECO:0000256" key="2">
    <source>
        <dbReference type="ARBA" id="ARBA00022771"/>
    </source>
</evidence>
<feature type="compositionally biased region" description="Polar residues" evidence="5">
    <location>
        <begin position="608"/>
        <end position="627"/>
    </location>
</feature>
<dbReference type="EMBL" id="JAKMXF010000345">
    <property type="protein sequence ID" value="KAI6647139.1"/>
    <property type="molecule type" value="Genomic_DNA"/>
</dbReference>
<keyword evidence="3" id="KW-0862">Zinc</keyword>
<dbReference type="AlphaFoldDB" id="A0AAV7JEM2"/>
<evidence type="ECO:0000313" key="7">
    <source>
        <dbReference type="EMBL" id="KAI6647139.1"/>
    </source>
</evidence>
<evidence type="ECO:0000259" key="6">
    <source>
        <dbReference type="PROSITE" id="PS01358"/>
    </source>
</evidence>
<dbReference type="Proteomes" id="UP001165289">
    <property type="component" value="Unassembled WGS sequence"/>
</dbReference>
<keyword evidence="8" id="KW-1185">Reference proteome</keyword>
<keyword evidence="4" id="KW-0175">Coiled coil</keyword>
<feature type="region of interest" description="Disordered" evidence="5">
    <location>
        <begin position="567"/>
        <end position="739"/>
    </location>
</feature>
<dbReference type="GO" id="GO:0008270">
    <property type="term" value="F:zinc ion binding"/>
    <property type="evidence" value="ECO:0007669"/>
    <property type="project" value="UniProtKB-KW"/>
</dbReference>
<sequence length="1101" mass="125324">MTGYTDPTIKDETFRILRDLERAITDDSKRTREIVKTEFTELKRKVTEFELEKLDYINQIESEKKAQISTIRSQHDGLKMAQSFSAQNNPEITKKFSELEKDLNRLRNSMMSKQINIDINKVEVFDQLQLFCNTNYGVPPGTQTIPPPYAVPQQKLIIQETLDKVHSESRMPAEKLESIEGFIRFVLTFKSSEYKPTLTSNIPIEIANEAKRYVKVENKYTMANFYDIMLRTMKEGKSMKNICAGFENLAKMCNCVYFDSHSDETKIIKVDGPFYKQGISNNLCSTDDILRLLGYENRIQFWQFNKPQNVKKFEAQIERLFCELCILVQESIAIEKQIKKEKYNEYILQKIDTQVVPNLPTPVGMVKPVAPDPVEKPNPVEGARPVSPEDDEEQYAFSELLVAIDALGTQDQKYTTSLAEANPDEFLELAKKCINLPVQKKYQNIDMYKVIHGNVLNHKQVGEIKIGLVGVFKYALNQYVDAQLPEIQLLLYDKDPFHSLVSSKMINSEEIFLKLGYLKMSEGQGMQLKEAVDDRTTRLHNVSLICCELLIAIQELSEFGNTDQNPLKYFDTNKDQSVKSSIPEPAPRKSMPNILPPPAQGFGPIQSIPKQGSGPIQSIPKQGSGPISNIPPPLELGQMVNIPQSQSQGYGPVQNIPPKEGLEPIHPSRPQQGSGPIQFIPQPIGPGQMPNMPQSQSQGSGQIQNIDPQQQQWMSQLPQRSLQQQNAPPPQNFGPFHSFQGPHPSLNLLQGFEKLRETLSNFKLQTAIPSHLIDLARACLPLSAKDKYALGIICEIVLQNLKHNTPIVQIREGIEWLAKYCICIFLRVSDREVLTLKESGSLFFREICARIKITNNIFTHLGYEYLETDRSFYLKAELFENPANLNRLIETGCDCLLAMQDLIAYEHIGHGKFIEFFQQYTPNPTHENMPAEMPTQSRQYAEPPTENLPAKNLSFADLSGPIPPPHPTQSYSSNPPRDQSFSIPVQSQPPYSSVYDHNRPYQELPYDQSVNSQYYQQQKQQQLQKPYPRSIAGQQRWQCPHCTSFNPINISFCEVCYKTPDYRLDTESPPRTNPSTKLCPRCRQPNRMQDISCTGCGANFM</sequence>
<dbReference type="PROSITE" id="PS01358">
    <property type="entry name" value="ZF_RANBP2_1"/>
    <property type="match status" value="1"/>
</dbReference>
<protein>
    <recommendedName>
        <fullName evidence="6">RanBP2-type domain-containing protein</fullName>
    </recommendedName>
</protein>
<accession>A0AAV7JEM2</accession>
<feature type="region of interest" description="Disordered" evidence="5">
    <location>
        <begin position="924"/>
        <end position="999"/>
    </location>
</feature>
<name>A0AAV7JEM2_9METZ</name>
<feature type="compositionally biased region" description="Polar residues" evidence="5">
    <location>
        <begin position="968"/>
        <end position="991"/>
    </location>
</feature>
<keyword evidence="2" id="KW-0863">Zinc-finger</keyword>
<feature type="region of interest" description="Disordered" evidence="5">
    <location>
        <begin position="368"/>
        <end position="388"/>
    </location>
</feature>
<organism evidence="7 8">
    <name type="scientific">Oopsacas minuta</name>
    <dbReference type="NCBI Taxonomy" id="111878"/>
    <lineage>
        <taxon>Eukaryota</taxon>
        <taxon>Metazoa</taxon>
        <taxon>Porifera</taxon>
        <taxon>Hexactinellida</taxon>
        <taxon>Hexasterophora</taxon>
        <taxon>Lyssacinosida</taxon>
        <taxon>Leucopsacidae</taxon>
        <taxon>Oopsacas</taxon>
    </lineage>
</organism>
<reference evidence="7 8" key="1">
    <citation type="journal article" date="2023" name="BMC Biol.">
        <title>The compact genome of the sponge Oopsacas minuta (Hexactinellida) is lacking key metazoan core genes.</title>
        <authorList>
            <person name="Santini S."/>
            <person name="Schenkelaars Q."/>
            <person name="Jourda C."/>
            <person name="Duchesne M."/>
            <person name="Belahbib H."/>
            <person name="Rocher C."/>
            <person name="Selva M."/>
            <person name="Riesgo A."/>
            <person name="Vervoort M."/>
            <person name="Leys S.P."/>
            <person name="Kodjabachian L."/>
            <person name="Le Bivic A."/>
            <person name="Borchiellini C."/>
            <person name="Claverie J.M."/>
            <person name="Renard E."/>
        </authorList>
    </citation>
    <scope>NUCLEOTIDE SEQUENCE [LARGE SCALE GENOMIC DNA]</scope>
    <source>
        <strain evidence="7">SPO-2</strain>
    </source>
</reference>
<keyword evidence="1" id="KW-0479">Metal-binding</keyword>
<proteinExistence type="predicted"/>
<feature type="coiled-coil region" evidence="4">
    <location>
        <begin position="89"/>
        <end position="116"/>
    </location>
</feature>